<feature type="signal peptide" evidence="1">
    <location>
        <begin position="1"/>
        <end position="16"/>
    </location>
</feature>
<keyword evidence="1" id="KW-0732">Signal</keyword>
<dbReference type="PROSITE" id="PS51257">
    <property type="entry name" value="PROKAR_LIPOPROTEIN"/>
    <property type="match status" value="1"/>
</dbReference>
<evidence type="ECO:0008006" key="4">
    <source>
        <dbReference type="Google" id="ProtNLM"/>
    </source>
</evidence>
<gene>
    <name evidence="2" type="ORF">ACFO0D_10795</name>
</gene>
<evidence type="ECO:0000313" key="3">
    <source>
        <dbReference type="Proteomes" id="UP001595952"/>
    </source>
</evidence>
<proteinExistence type="predicted"/>
<evidence type="ECO:0000313" key="2">
    <source>
        <dbReference type="EMBL" id="MFC4638830.1"/>
    </source>
</evidence>
<sequence>MNRLFLSVLPLVLALAACNPPTSNVPSPDPNDPYAGLPAPLAGVHAEGVFAAQGKAAVRVGTVTVQSGAVATYVDLQETDGHLHGYALFRGLDGREQRVELSGTSQEGRVAIPLTTEVCGQNVDLTLYGTINPATTVNFAGGSKSLKCYGVDVTTTVEPFKVDQVRAAGGQ</sequence>
<organism evidence="2 3">
    <name type="scientific">Deinococcus hohokamensis</name>
    <dbReference type="NCBI Taxonomy" id="309883"/>
    <lineage>
        <taxon>Bacteria</taxon>
        <taxon>Thermotogati</taxon>
        <taxon>Deinococcota</taxon>
        <taxon>Deinococci</taxon>
        <taxon>Deinococcales</taxon>
        <taxon>Deinococcaceae</taxon>
        <taxon>Deinococcus</taxon>
    </lineage>
</organism>
<keyword evidence="3" id="KW-1185">Reference proteome</keyword>
<dbReference type="RefSeq" id="WP_380061833.1">
    <property type="nucleotide sequence ID" value="NZ_JBHSEI010000007.1"/>
</dbReference>
<accession>A0ABV9IAV1</accession>
<dbReference type="EMBL" id="JBHSEI010000007">
    <property type="protein sequence ID" value="MFC4638830.1"/>
    <property type="molecule type" value="Genomic_DNA"/>
</dbReference>
<dbReference type="Proteomes" id="UP001595952">
    <property type="component" value="Unassembled WGS sequence"/>
</dbReference>
<protein>
    <recommendedName>
        <fullName evidence="4">Lipoprotein</fullName>
    </recommendedName>
</protein>
<name>A0ABV9IAV1_9DEIO</name>
<reference evidence="3" key="1">
    <citation type="journal article" date="2019" name="Int. J. Syst. Evol. Microbiol.">
        <title>The Global Catalogue of Microorganisms (GCM) 10K type strain sequencing project: providing services to taxonomists for standard genome sequencing and annotation.</title>
        <authorList>
            <consortium name="The Broad Institute Genomics Platform"/>
            <consortium name="The Broad Institute Genome Sequencing Center for Infectious Disease"/>
            <person name="Wu L."/>
            <person name="Ma J."/>
        </authorList>
    </citation>
    <scope>NUCLEOTIDE SEQUENCE [LARGE SCALE GENOMIC DNA]</scope>
    <source>
        <strain evidence="3">CCUG 55995</strain>
    </source>
</reference>
<comment type="caution">
    <text evidence="2">The sequence shown here is derived from an EMBL/GenBank/DDBJ whole genome shotgun (WGS) entry which is preliminary data.</text>
</comment>
<evidence type="ECO:0000256" key="1">
    <source>
        <dbReference type="SAM" id="SignalP"/>
    </source>
</evidence>
<feature type="chain" id="PRO_5047028533" description="Lipoprotein" evidence="1">
    <location>
        <begin position="17"/>
        <end position="171"/>
    </location>
</feature>